<comment type="caution">
    <text evidence="1">The sequence shown here is derived from an EMBL/GenBank/DDBJ whole genome shotgun (WGS) entry which is preliminary data.</text>
</comment>
<keyword evidence="2" id="KW-1185">Reference proteome</keyword>
<dbReference type="EMBL" id="JABEYC010000279">
    <property type="protein sequence ID" value="KAF4979779.1"/>
    <property type="molecule type" value="Genomic_DNA"/>
</dbReference>
<organism evidence="1 2">
    <name type="scientific">Fusarium zealandicum</name>
    <dbReference type="NCBI Taxonomy" id="1053134"/>
    <lineage>
        <taxon>Eukaryota</taxon>
        <taxon>Fungi</taxon>
        <taxon>Dikarya</taxon>
        <taxon>Ascomycota</taxon>
        <taxon>Pezizomycotina</taxon>
        <taxon>Sordariomycetes</taxon>
        <taxon>Hypocreomycetidae</taxon>
        <taxon>Hypocreales</taxon>
        <taxon>Nectriaceae</taxon>
        <taxon>Fusarium</taxon>
        <taxon>Fusarium staphyleae species complex</taxon>
    </lineage>
</organism>
<accession>A0A8H4UMD2</accession>
<dbReference type="AlphaFoldDB" id="A0A8H4UMD2"/>
<evidence type="ECO:0000313" key="1">
    <source>
        <dbReference type="EMBL" id="KAF4979779.1"/>
    </source>
</evidence>
<gene>
    <name evidence="1" type="ORF">FZEAL_4083</name>
</gene>
<name>A0A8H4UMD2_9HYPO</name>
<proteinExistence type="predicted"/>
<protein>
    <recommendedName>
        <fullName evidence="3">SnoaL-like domain-containing protein</fullName>
    </recommendedName>
</protein>
<evidence type="ECO:0008006" key="3">
    <source>
        <dbReference type="Google" id="ProtNLM"/>
    </source>
</evidence>
<reference evidence="1" key="2">
    <citation type="submission" date="2020-05" db="EMBL/GenBank/DDBJ databases">
        <authorList>
            <person name="Kim H.-S."/>
            <person name="Proctor R.H."/>
            <person name="Brown D.W."/>
        </authorList>
    </citation>
    <scope>NUCLEOTIDE SEQUENCE</scope>
    <source>
        <strain evidence="1">NRRL 22465</strain>
    </source>
</reference>
<dbReference type="Proteomes" id="UP000635477">
    <property type="component" value="Unassembled WGS sequence"/>
</dbReference>
<sequence>MSEYTSTREGFQKSMQWSLSGAPEDAVLYAEATATPTFYHIFNTHRTEYDEYVKGIVEWRGKTSDYKPKVEEFLRDGDQLAARMTGSVKVGGVSMSFECFYFAKVNKDNGKLEYLIERGVWGEAGKEPEHGI</sequence>
<reference evidence="1" key="1">
    <citation type="journal article" date="2020" name="BMC Genomics">
        <title>Correction to: Identification and distribution of gene clusters required for synthesis of sphingolipid metabolism inhibitors in diverse species of the filamentous fungus Fusarium.</title>
        <authorList>
            <person name="Kim H.S."/>
            <person name="Lohmar J.M."/>
            <person name="Busman M."/>
            <person name="Brown D.W."/>
            <person name="Naumann T.A."/>
            <person name="Divon H.H."/>
            <person name="Lysoe E."/>
            <person name="Uhlig S."/>
            <person name="Proctor R.H."/>
        </authorList>
    </citation>
    <scope>NUCLEOTIDE SEQUENCE</scope>
    <source>
        <strain evidence="1">NRRL 22465</strain>
    </source>
</reference>
<dbReference type="OrthoDB" id="2947043at2759"/>
<evidence type="ECO:0000313" key="2">
    <source>
        <dbReference type="Proteomes" id="UP000635477"/>
    </source>
</evidence>